<reference evidence="2 3" key="1">
    <citation type="submission" date="2015-01" db="EMBL/GenBank/DDBJ databases">
        <title>The Genome Sequence of Cladophialophora immunda CBS83496.</title>
        <authorList>
            <consortium name="The Broad Institute Genomics Platform"/>
            <person name="Cuomo C."/>
            <person name="de Hoog S."/>
            <person name="Gorbushina A."/>
            <person name="Stielow B."/>
            <person name="Teixiera M."/>
            <person name="Abouelleil A."/>
            <person name="Chapman S.B."/>
            <person name="Priest M."/>
            <person name="Young S.K."/>
            <person name="Wortman J."/>
            <person name="Nusbaum C."/>
            <person name="Birren B."/>
        </authorList>
    </citation>
    <scope>NUCLEOTIDE SEQUENCE [LARGE SCALE GENOMIC DNA]</scope>
    <source>
        <strain evidence="2 3">CBS 83496</strain>
    </source>
</reference>
<accession>A0A0D2ALT3</accession>
<protein>
    <submittedName>
        <fullName evidence="2">Uncharacterized protein</fullName>
    </submittedName>
</protein>
<feature type="compositionally biased region" description="Low complexity" evidence="1">
    <location>
        <begin position="550"/>
        <end position="566"/>
    </location>
</feature>
<dbReference type="OrthoDB" id="5426563at2759"/>
<dbReference type="RefSeq" id="XP_016246233.1">
    <property type="nucleotide sequence ID" value="XM_016396377.1"/>
</dbReference>
<proteinExistence type="predicted"/>
<feature type="region of interest" description="Disordered" evidence="1">
    <location>
        <begin position="761"/>
        <end position="791"/>
    </location>
</feature>
<name>A0A0D2ALT3_9EURO</name>
<gene>
    <name evidence="2" type="ORF">PV07_09146</name>
</gene>
<feature type="compositionally biased region" description="Basic and acidic residues" evidence="1">
    <location>
        <begin position="140"/>
        <end position="153"/>
    </location>
</feature>
<feature type="compositionally biased region" description="Low complexity" evidence="1">
    <location>
        <begin position="353"/>
        <end position="362"/>
    </location>
</feature>
<feature type="compositionally biased region" description="Basic and acidic residues" evidence="1">
    <location>
        <begin position="581"/>
        <end position="590"/>
    </location>
</feature>
<evidence type="ECO:0000256" key="1">
    <source>
        <dbReference type="SAM" id="MobiDB-lite"/>
    </source>
</evidence>
<feature type="region of interest" description="Disordered" evidence="1">
    <location>
        <begin position="403"/>
        <end position="422"/>
    </location>
</feature>
<dbReference type="HOGENOM" id="CLU_334937_0_0_1"/>
<organism evidence="2 3">
    <name type="scientific">Cladophialophora immunda</name>
    <dbReference type="NCBI Taxonomy" id="569365"/>
    <lineage>
        <taxon>Eukaryota</taxon>
        <taxon>Fungi</taxon>
        <taxon>Dikarya</taxon>
        <taxon>Ascomycota</taxon>
        <taxon>Pezizomycotina</taxon>
        <taxon>Eurotiomycetes</taxon>
        <taxon>Chaetothyriomycetidae</taxon>
        <taxon>Chaetothyriales</taxon>
        <taxon>Herpotrichiellaceae</taxon>
        <taxon>Cladophialophora</taxon>
    </lineage>
</organism>
<dbReference type="AlphaFoldDB" id="A0A0D2ALT3"/>
<sequence length="791" mass="85854">MELIARSSANYVRRPSGNANGLERARKTLLDKSDWVGLATVRPLKSNPRARDDMEGLGRRRKTAQFKRGTPMSQKDSVQRVLRSTRRALRVPSLRTEEISLRIGSNLHQTQTTPSVVVRKEPIHTAERAIHELVPSDKVWDRKETGKTGKETRGTSSDSTHSYACEPRTGRTADLNSADRNNLITLDEVVALGLTSWDKVRGHAGLGVNTSVSIANSSRKEKNSLGTQVDVHWKHASHQEAEALAIPGSSREQLHMQASRPDLPDIIRRVIAVGLIKDGSGQNSYPAPFPEPVLHACHPPGPSHSLVDESIPVAPEATYKYDVAIDAELPSHPQFTLDDQVKLEQTVEELEQESQQVGESSSAADNSGQSDTVDSPWCSRSISTSAVGVVNDRALSKSPYIFSSSEDESHARHNPATRTAGNLTNCVTTEQKLQAEEIATHMTTEAGFMLASQGVEAQLDAVPIIDKELYSRHGISSTWVGPERPESALRFFGSPTSIPTTVNTSIFIPLPADRDHSETDFLSEFSPMEGRLDERLVDISLYNNASKTDPGIGTSPTGGLLGSGSTASRNLPMSLIPAKRKAPDQSRERTSSGWLKSIDCSGPKSLPPPHSQLSAWSFGDSVDPGRDSTGTTIKRLSAAACPDRATAFRDMVNGLGKTQTLVQDGLKKNEQGLNIVAHREGASTSIFGRSDKLTAGSSPSRSCRATRSTIRDYAQPASFQSWSDVSTPATPRFAGLEAADTPLPAPMQSMTLLRQCERNNHIASNGDPQPRDFVHGTTQFSTQVPLWSEGQ</sequence>
<dbReference type="GeneID" id="27348340"/>
<feature type="compositionally biased region" description="Polar residues" evidence="1">
    <location>
        <begin position="363"/>
        <end position="377"/>
    </location>
</feature>
<feature type="compositionally biased region" description="Polar residues" evidence="1">
    <location>
        <begin position="776"/>
        <end position="791"/>
    </location>
</feature>
<feature type="region of interest" description="Disordered" evidence="1">
    <location>
        <begin position="348"/>
        <end position="377"/>
    </location>
</feature>
<evidence type="ECO:0000313" key="3">
    <source>
        <dbReference type="Proteomes" id="UP000054466"/>
    </source>
</evidence>
<feature type="region of interest" description="Disordered" evidence="1">
    <location>
        <begin position="546"/>
        <end position="630"/>
    </location>
</feature>
<dbReference type="VEuPathDB" id="FungiDB:PV07_09146"/>
<dbReference type="Proteomes" id="UP000054466">
    <property type="component" value="Unassembled WGS sequence"/>
</dbReference>
<evidence type="ECO:0000313" key="2">
    <source>
        <dbReference type="EMBL" id="KIW26017.1"/>
    </source>
</evidence>
<dbReference type="EMBL" id="KN847044">
    <property type="protein sequence ID" value="KIW26017.1"/>
    <property type="molecule type" value="Genomic_DNA"/>
</dbReference>
<keyword evidence="3" id="KW-1185">Reference proteome</keyword>
<feature type="region of interest" description="Disordered" evidence="1">
    <location>
        <begin position="140"/>
        <end position="173"/>
    </location>
</feature>